<reference evidence="1 2" key="2">
    <citation type="submission" date="2010-03" db="EMBL/GenBank/DDBJ databases">
        <authorList>
            <person name="Payne S.H."/>
            <person name="Sutton G.G."/>
        </authorList>
    </citation>
    <scope>NUCLEOTIDE SEQUENCE [LARGE SCALE GENOMIC DNA]</scope>
    <source>
        <strain evidence="1 2">IP275</strain>
    </source>
</reference>
<dbReference type="Proteomes" id="UP000004430">
    <property type="component" value="Unassembled WGS sequence"/>
</dbReference>
<accession>A0AAV3BJV8</accession>
<name>A0AAV3BJV8_YERPE</name>
<evidence type="ECO:0000313" key="2">
    <source>
        <dbReference type="Proteomes" id="UP000004430"/>
    </source>
</evidence>
<proteinExistence type="predicted"/>
<dbReference type="EMBL" id="AAOS02000004">
    <property type="protein sequence ID" value="EDR33996.1"/>
    <property type="molecule type" value="Genomic_DNA"/>
</dbReference>
<sequence length="37" mass="4164">MVVVMLYKPKGNILVIICNTIEWCQGAMVKSRGHDSE</sequence>
<reference evidence="1 2" key="1">
    <citation type="submission" date="2008-01" db="EMBL/GenBank/DDBJ databases">
        <title>Yersinia pestis Strain IP275 project at JCVI/TIGR.</title>
        <authorList>
            <person name="Ravel J."/>
            <person name="Eppinger M."/>
            <person name="Fricke W.F."/>
            <person name="Rosovitz M."/>
            <person name="Lindler L.E."/>
            <person name="Bearden S."/>
            <person name="Shriefer M."/>
        </authorList>
    </citation>
    <scope>NUCLEOTIDE SEQUENCE [LARGE SCALE GENOMIC DNA]</scope>
    <source>
        <strain evidence="1 2">IP275</strain>
    </source>
</reference>
<gene>
    <name evidence="1" type="ORF">YPIP275_4075</name>
</gene>
<organism evidence="1 2">
    <name type="scientific">Yersinia pestis biovar Orientalis str. IP275</name>
    <dbReference type="NCBI Taxonomy" id="373665"/>
    <lineage>
        <taxon>Bacteria</taxon>
        <taxon>Pseudomonadati</taxon>
        <taxon>Pseudomonadota</taxon>
        <taxon>Gammaproteobacteria</taxon>
        <taxon>Enterobacterales</taxon>
        <taxon>Yersiniaceae</taxon>
        <taxon>Yersinia</taxon>
    </lineage>
</organism>
<comment type="caution">
    <text evidence="1">The sequence shown here is derived from an EMBL/GenBank/DDBJ whole genome shotgun (WGS) entry which is preliminary data.</text>
</comment>
<dbReference type="AlphaFoldDB" id="A0AAV3BJV8"/>
<protein>
    <submittedName>
        <fullName evidence="1">Uncharacterized protein</fullName>
    </submittedName>
</protein>
<evidence type="ECO:0000313" key="1">
    <source>
        <dbReference type="EMBL" id="EDR33996.1"/>
    </source>
</evidence>